<evidence type="ECO:0000256" key="3">
    <source>
        <dbReference type="ARBA" id="ARBA00022729"/>
    </source>
</evidence>
<dbReference type="Proteomes" id="UP001652741">
    <property type="component" value="Unplaced"/>
</dbReference>
<dbReference type="InterPro" id="IPR016186">
    <property type="entry name" value="C-type_lectin-like/link_sf"/>
</dbReference>
<dbReference type="RefSeq" id="XP_045567532.1">
    <property type="nucleotide sequence ID" value="XM_045711576.1"/>
</dbReference>
<sequence length="504" mass="56339">MEGEVKKRRRKDQMVNLVVVCLLQSAAASLITAEFFEVRGQRVCRVDRARPCYKLAYFSDPGRRLSFLEAKLACRRDGGELLSVESPAEQRIIEQLVRELRPSDGDFWIGLRRNHGDTENVDDCPSQYYWTDGSPASFRNWHLDEPSCGYEVCVVMYHQPSAPPGLGGLYMFQWNDDNCDTKNNFICKYTAEMAPEPSPNTAHPEAPPLSLSPLPTTFDTEEKRQTPALNMVYMVLPAIPLLTVLLIATVVFCFKLLARRRKQREQQTEACPSEPGSCQSSAQPPDVYNVIRSQQEADLAGTRPHTKNTSFLGSSPNMSPGDYDNLGGLRDTESGFVTLASTESNFLLTSELYDHSLGRRQDNPDIYHNSLGRQGNGEVYNNSLGRHGNREVYNNSLGRHGNGETYDNSLGCDGNGGTYNNRLGLHGRVVKSSELYNTSHYRDSLYQTSLDRYGNPEQHERNPGCHGNDASVDCYGKEATVGYYGNEGSLGGKCYKEWLDSDSN</sequence>
<accession>A0ABM3E905</accession>
<name>A0ABM3E905_SALSA</name>
<dbReference type="PANTHER" id="PTHR14789:SF2">
    <property type="entry name" value="LAYILIN"/>
    <property type="match status" value="1"/>
</dbReference>
<evidence type="ECO:0000256" key="6">
    <source>
        <dbReference type="ARBA" id="ARBA00023136"/>
    </source>
</evidence>
<dbReference type="PANTHER" id="PTHR14789">
    <property type="entry name" value="CHONDROLECTIN VARIANT CHODLFDELTAE"/>
    <property type="match status" value="1"/>
</dbReference>
<keyword evidence="3" id="KW-0732">Signal</keyword>
<evidence type="ECO:0000256" key="2">
    <source>
        <dbReference type="ARBA" id="ARBA00022692"/>
    </source>
</evidence>
<keyword evidence="2 8" id="KW-0812">Transmembrane</keyword>
<feature type="transmembrane region" description="Helical" evidence="8">
    <location>
        <begin position="231"/>
        <end position="254"/>
    </location>
</feature>
<evidence type="ECO:0000313" key="11">
    <source>
        <dbReference type="RefSeq" id="XP_045567532.1"/>
    </source>
</evidence>
<dbReference type="Pfam" id="PF00059">
    <property type="entry name" value="Lectin_C"/>
    <property type="match status" value="1"/>
</dbReference>
<gene>
    <name evidence="11" type="primary">LOC106594558</name>
</gene>
<protein>
    <submittedName>
        <fullName evidence="11">Layilin</fullName>
    </submittedName>
</protein>
<dbReference type="Gene3D" id="3.10.100.10">
    <property type="entry name" value="Mannose-Binding Protein A, subunit A"/>
    <property type="match status" value="1"/>
</dbReference>
<feature type="region of interest" description="Disordered" evidence="7">
    <location>
        <begin position="359"/>
        <end position="387"/>
    </location>
</feature>
<dbReference type="InterPro" id="IPR001304">
    <property type="entry name" value="C-type_lectin-like"/>
</dbReference>
<evidence type="ECO:0000256" key="5">
    <source>
        <dbReference type="ARBA" id="ARBA00022989"/>
    </source>
</evidence>
<evidence type="ECO:0000313" key="10">
    <source>
        <dbReference type="Proteomes" id="UP001652741"/>
    </source>
</evidence>
<proteinExistence type="predicted"/>
<reference evidence="11" key="1">
    <citation type="submission" date="2025-08" db="UniProtKB">
        <authorList>
            <consortium name="RefSeq"/>
        </authorList>
    </citation>
    <scope>IDENTIFICATION</scope>
</reference>
<feature type="region of interest" description="Disordered" evidence="7">
    <location>
        <begin position="265"/>
        <end position="285"/>
    </location>
</feature>
<keyword evidence="5 8" id="KW-1133">Transmembrane helix</keyword>
<feature type="region of interest" description="Disordered" evidence="7">
    <location>
        <begin position="196"/>
        <end position="218"/>
    </location>
</feature>
<feature type="region of interest" description="Disordered" evidence="7">
    <location>
        <begin position="297"/>
        <end position="327"/>
    </location>
</feature>
<dbReference type="SMART" id="SM00034">
    <property type="entry name" value="CLECT"/>
    <property type="match status" value="1"/>
</dbReference>
<dbReference type="InterPro" id="IPR051505">
    <property type="entry name" value="C-type_lectin_domain"/>
</dbReference>
<evidence type="ECO:0000256" key="4">
    <source>
        <dbReference type="ARBA" id="ARBA00022734"/>
    </source>
</evidence>
<dbReference type="SUPFAM" id="SSF56436">
    <property type="entry name" value="C-type lectin-like"/>
    <property type="match status" value="1"/>
</dbReference>
<evidence type="ECO:0000259" key="9">
    <source>
        <dbReference type="PROSITE" id="PS50041"/>
    </source>
</evidence>
<organism evidence="10 11">
    <name type="scientific">Salmo salar</name>
    <name type="common">Atlantic salmon</name>
    <dbReference type="NCBI Taxonomy" id="8030"/>
    <lineage>
        <taxon>Eukaryota</taxon>
        <taxon>Metazoa</taxon>
        <taxon>Chordata</taxon>
        <taxon>Craniata</taxon>
        <taxon>Vertebrata</taxon>
        <taxon>Euteleostomi</taxon>
        <taxon>Actinopterygii</taxon>
        <taxon>Neopterygii</taxon>
        <taxon>Teleostei</taxon>
        <taxon>Protacanthopterygii</taxon>
        <taxon>Salmoniformes</taxon>
        <taxon>Salmonidae</taxon>
        <taxon>Salmoninae</taxon>
        <taxon>Salmo</taxon>
    </lineage>
</organism>
<dbReference type="GeneID" id="106594558"/>
<keyword evidence="4" id="KW-0430">Lectin</keyword>
<dbReference type="PROSITE" id="PS50041">
    <property type="entry name" value="C_TYPE_LECTIN_2"/>
    <property type="match status" value="1"/>
</dbReference>
<comment type="subcellular location">
    <subcellularLocation>
        <location evidence="1">Membrane</location>
        <topology evidence="1">Single-pass type I membrane protein</topology>
    </subcellularLocation>
</comment>
<evidence type="ECO:0000256" key="7">
    <source>
        <dbReference type="SAM" id="MobiDB-lite"/>
    </source>
</evidence>
<feature type="compositionally biased region" description="Polar residues" evidence="7">
    <location>
        <begin position="307"/>
        <end position="318"/>
    </location>
</feature>
<keyword evidence="6 8" id="KW-0472">Membrane</keyword>
<dbReference type="InterPro" id="IPR016187">
    <property type="entry name" value="CTDL_fold"/>
</dbReference>
<evidence type="ECO:0000256" key="1">
    <source>
        <dbReference type="ARBA" id="ARBA00004479"/>
    </source>
</evidence>
<feature type="domain" description="C-type lectin" evidence="9">
    <location>
        <begin position="48"/>
        <end position="188"/>
    </location>
</feature>
<keyword evidence="10" id="KW-1185">Reference proteome</keyword>
<evidence type="ECO:0000256" key="8">
    <source>
        <dbReference type="SAM" id="Phobius"/>
    </source>
</evidence>